<comment type="caution">
    <text evidence="1">The sequence shown here is derived from an EMBL/GenBank/DDBJ whole genome shotgun (WGS) entry which is preliminary data.</text>
</comment>
<organism evidence="1 2">
    <name type="scientific">Microseira wollei NIES-4236</name>
    <dbReference type="NCBI Taxonomy" id="2530354"/>
    <lineage>
        <taxon>Bacteria</taxon>
        <taxon>Bacillati</taxon>
        <taxon>Cyanobacteriota</taxon>
        <taxon>Cyanophyceae</taxon>
        <taxon>Oscillatoriophycideae</taxon>
        <taxon>Aerosakkonematales</taxon>
        <taxon>Aerosakkonemataceae</taxon>
        <taxon>Microseira</taxon>
    </lineage>
</organism>
<reference evidence="1" key="1">
    <citation type="submission" date="2019-10" db="EMBL/GenBank/DDBJ databases">
        <title>Draft genome sequece of Microseira wollei NIES-4236.</title>
        <authorList>
            <person name="Yamaguchi H."/>
            <person name="Suzuki S."/>
            <person name="Kawachi M."/>
        </authorList>
    </citation>
    <scope>NUCLEOTIDE SEQUENCE</scope>
    <source>
        <strain evidence="1">NIES-4236</strain>
    </source>
</reference>
<proteinExistence type="predicted"/>
<accession>A0AAV3XNF3</accession>
<evidence type="ECO:0000313" key="2">
    <source>
        <dbReference type="Proteomes" id="UP001050975"/>
    </source>
</evidence>
<evidence type="ECO:0000313" key="1">
    <source>
        <dbReference type="EMBL" id="GET42326.1"/>
    </source>
</evidence>
<sequence>MNGKLSNFSFETAYVATDSAAPNNHFPEGDLGLEMNVETLADYIARELKDRTQLGTRVETVHPASLQMVAMRIAGEVVRICRSSARIQRSGCVRCWQLSLARHRIAKCLKYYYLGSKQARIELHSTLGAIAYRYITPMRSQVSFPVRYHLLEDFLQSFYIESLTVFRREHQLADNYTPRTTLELAEYMAFTEQYARRRITLKRGGGQQLLVLRAQGFSRRQPAETTLDMELAAEPPRDDGEPNRCQAMQQVRASMVSEAIDPAESFLRDRVIEELVEYLESNGQSDCVDYLILKLQDFSAPEIDDILGLEARQRDYLQQRFKYHVEKFAKAHQWQLVHQWLGADLEDNLGLNEKQWQAFCQQLQPQQQQLLQFKRDRKTDSAIAQDLQWTIKQLQRQWFQLLELAWQFRNGTFKPKVSASN</sequence>
<protein>
    <recommendedName>
        <fullName evidence="3">ATPase involved in DNA repair</fullName>
    </recommendedName>
</protein>
<dbReference type="AlphaFoldDB" id="A0AAV3XNF3"/>
<keyword evidence="2" id="KW-1185">Reference proteome</keyword>
<dbReference type="EMBL" id="BLAY01000159">
    <property type="protein sequence ID" value="GET42326.1"/>
    <property type="molecule type" value="Genomic_DNA"/>
</dbReference>
<name>A0AAV3XNF3_9CYAN</name>
<dbReference type="Proteomes" id="UP001050975">
    <property type="component" value="Unassembled WGS sequence"/>
</dbReference>
<evidence type="ECO:0008006" key="3">
    <source>
        <dbReference type="Google" id="ProtNLM"/>
    </source>
</evidence>
<gene>
    <name evidence="1" type="ORF">MiSe_71420</name>
</gene>
<dbReference type="RefSeq" id="WP_226589665.1">
    <property type="nucleotide sequence ID" value="NZ_BLAY01000159.1"/>
</dbReference>